<dbReference type="AlphaFoldDB" id="X1CNQ1"/>
<reference evidence="1" key="1">
    <citation type="journal article" date="2014" name="Front. Microbiol.">
        <title>High frequency of phylogenetically diverse reductive dehalogenase-homologous genes in deep subseafloor sedimentary metagenomes.</title>
        <authorList>
            <person name="Kawai M."/>
            <person name="Futagami T."/>
            <person name="Toyoda A."/>
            <person name="Takaki Y."/>
            <person name="Nishi S."/>
            <person name="Hori S."/>
            <person name="Arai W."/>
            <person name="Tsubouchi T."/>
            <person name="Morono Y."/>
            <person name="Uchiyama I."/>
            <person name="Ito T."/>
            <person name="Fujiyama A."/>
            <person name="Inagaki F."/>
            <person name="Takami H."/>
        </authorList>
    </citation>
    <scope>NUCLEOTIDE SEQUENCE</scope>
    <source>
        <strain evidence="1">Expedition CK06-06</strain>
    </source>
</reference>
<accession>X1CNQ1</accession>
<evidence type="ECO:0000313" key="1">
    <source>
        <dbReference type="EMBL" id="GAH10041.1"/>
    </source>
</evidence>
<protein>
    <recommendedName>
        <fullName evidence="2">TFIIB-type domain-containing protein</fullName>
    </recommendedName>
</protein>
<feature type="non-terminal residue" evidence="1">
    <location>
        <position position="36"/>
    </location>
</feature>
<comment type="caution">
    <text evidence="1">The sequence shown here is derived from an EMBL/GenBank/DDBJ whole genome shotgun (WGS) entry which is preliminary data.</text>
</comment>
<gene>
    <name evidence="1" type="ORF">S01H4_61335</name>
</gene>
<organism evidence="1">
    <name type="scientific">marine sediment metagenome</name>
    <dbReference type="NCBI Taxonomy" id="412755"/>
    <lineage>
        <taxon>unclassified sequences</taxon>
        <taxon>metagenomes</taxon>
        <taxon>ecological metagenomes</taxon>
    </lineage>
</organism>
<evidence type="ECO:0008006" key="2">
    <source>
        <dbReference type="Google" id="ProtNLM"/>
    </source>
</evidence>
<name>X1CNQ1_9ZZZZ</name>
<dbReference type="EMBL" id="BART01036346">
    <property type="protein sequence ID" value="GAH10041.1"/>
    <property type="molecule type" value="Genomic_DNA"/>
</dbReference>
<proteinExistence type="predicted"/>
<sequence length="36" mass="4022">MVIINETEEYQNLCPECNGYIVPISEKGETVCNQCG</sequence>